<accession>A0A395HB32</accession>
<organism evidence="1 2">
    <name type="scientific">Aspergillus ibericus CBS 121593</name>
    <dbReference type="NCBI Taxonomy" id="1448316"/>
    <lineage>
        <taxon>Eukaryota</taxon>
        <taxon>Fungi</taxon>
        <taxon>Dikarya</taxon>
        <taxon>Ascomycota</taxon>
        <taxon>Pezizomycotina</taxon>
        <taxon>Eurotiomycetes</taxon>
        <taxon>Eurotiomycetidae</taxon>
        <taxon>Eurotiales</taxon>
        <taxon>Aspergillaceae</taxon>
        <taxon>Aspergillus</taxon>
        <taxon>Aspergillus subgen. Circumdati</taxon>
    </lineage>
</organism>
<name>A0A395HB32_9EURO</name>
<reference evidence="1 2" key="1">
    <citation type="submission" date="2018-02" db="EMBL/GenBank/DDBJ databases">
        <title>The genomes of Aspergillus section Nigri reveals drivers in fungal speciation.</title>
        <authorList>
            <consortium name="DOE Joint Genome Institute"/>
            <person name="Vesth T.C."/>
            <person name="Nybo J."/>
            <person name="Theobald S."/>
            <person name="Brandl J."/>
            <person name="Frisvad J.C."/>
            <person name="Nielsen K.F."/>
            <person name="Lyhne E.K."/>
            <person name="Kogle M.E."/>
            <person name="Kuo A."/>
            <person name="Riley R."/>
            <person name="Clum A."/>
            <person name="Nolan M."/>
            <person name="Lipzen A."/>
            <person name="Salamov A."/>
            <person name="Henrissat B."/>
            <person name="Wiebenga A."/>
            <person name="De vries R.P."/>
            <person name="Grigoriev I.V."/>
            <person name="Mortensen U.H."/>
            <person name="Andersen M.R."/>
            <person name="Baker S.E."/>
        </authorList>
    </citation>
    <scope>NUCLEOTIDE SEQUENCE [LARGE SCALE GENOMIC DNA]</scope>
    <source>
        <strain evidence="1 2">CBS 121593</strain>
    </source>
</reference>
<protein>
    <submittedName>
        <fullName evidence="1">Uncharacterized protein</fullName>
    </submittedName>
</protein>
<evidence type="ECO:0000313" key="2">
    <source>
        <dbReference type="Proteomes" id="UP000249402"/>
    </source>
</evidence>
<proteinExistence type="predicted"/>
<dbReference type="RefSeq" id="XP_025579040.1">
    <property type="nucleotide sequence ID" value="XM_025714263.1"/>
</dbReference>
<evidence type="ECO:0000313" key="1">
    <source>
        <dbReference type="EMBL" id="RAL04713.1"/>
    </source>
</evidence>
<dbReference type="Proteomes" id="UP000249402">
    <property type="component" value="Unassembled WGS sequence"/>
</dbReference>
<dbReference type="AlphaFoldDB" id="A0A395HB32"/>
<gene>
    <name evidence="1" type="ORF">BO80DRAFT_207022</name>
</gene>
<keyword evidence="2" id="KW-1185">Reference proteome</keyword>
<dbReference type="VEuPathDB" id="FungiDB:BO80DRAFT_207022"/>
<sequence length="155" mass="16358">MVPAILPSIPSFCLLPYLSLSTTYVPRLSLISISVGTSTCGSSTSTLYVIVLVTTFHPHAPPFLPAGPLLSLEASPKAPCIEIVTAVPSLAFLCPLPIIVLQHASLQSTMLRPNHSFTIASSRGHRTVPELPLRGTARLGLASQLSAFLQHPGTP</sequence>
<dbReference type="GeneID" id="37219128"/>
<dbReference type="EMBL" id="KZ824423">
    <property type="protein sequence ID" value="RAL04713.1"/>
    <property type="molecule type" value="Genomic_DNA"/>
</dbReference>